<organism evidence="2 3">
    <name type="scientific">Chondromyces apiculatus DSM 436</name>
    <dbReference type="NCBI Taxonomy" id="1192034"/>
    <lineage>
        <taxon>Bacteria</taxon>
        <taxon>Pseudomonadati</taxon>
        <taxon>Myxococcota</taxon>
        <taxon>Polyangia</taxon>
        <taxon>Polyangiales</taxon>
        <taxon>Polyangiaceae</taxon>
        <taxon>Chondromyces</taxon>
    </lineage>
</organism>
<evidence type="ECO:0000256" key="1">
    <source>
        <dbReference type="SAM" id="MobiDB-lite"/>
    </source>
</evidence>
<dbReference type="AlphaFoldDB" id="A0A017T649"/>
<evidence type="ECO:0000313" key="3">
    <source>
        <dbReference type="Proteomes" id="UP000019678"/>
    </source>
</evidence>
<name>A0A017T649_9BACT</name>
<keyword evidence="3" id="KW-1185">Reference proteome</keyword>
<proteinExistence type="predicted"/>
<dbReference type="Proteomes" id="UP000019678">
    <property type="component" value="Unassembled WGS sequence"/>
</dbReference>
<feature type="compositionally biased region" description="Basic residues" evidence="1">
    <location>
        <begin position="1"/>
        <end position="12"/>
    </location>
</feature>
<protein>
    <submittedName>
        <fullName evidence="2">Uncharacterized protein</fullName>
    </submittedName>
</protein>
<evidence type="ECO:0000313" key="2">
    <source>
        <dbReference type="EMBL" id="EYF04270.1"/>
    </source>
</evidence>
<dbReference type="EMBL" id="ASRX01000037">
    <property type="protein sequence ID" value="EYF04270.1"/>
    <property type="molecule type" value="Genomic_DNA"/>
</dbReference>
<gene>
    <name evidence="2" type="ORF">CAP_4747</name>
</gene>
<feature type="region of interest" description="Disordered" evidence="1">
    <location>
        <begin position="1"/>
        <end position="20"/>
    </location>
</feature>
<sequence length="40" mass="4467">MMARRQKQHRTSKGQPEQATVRVAAARRFDGTSLAALQGR</sequence>
<reference evidence="2 3" key="1">
    <citation type="submission" date="2013-05" db="EMBL/GenBank/DDBJ databases">
        <title>Genome assembly of Chondromyces apiculatus DSM 436.</title>
        <authorList>
            <person name="Sharma G."/>
            <person name="Khatri I."/>
            <person name="Kaur C."/>
            <person name="Mayilraj S."/>
            <person name="Subramanian S."/>
        </authorList>
    </citation>
    <scope>NUCLEOTIDE SEQUENCE [LARGE SCALE GENOMIC DNA]</scope>
    <source>
        <strain evidence="2 3">DSM 436</strain>
    </source>
</reference>
<comment type="caution">
    <text evidence="2">The sequence shown here is derived from an EMBL/GenBank/DDBJ whole genome shotgun (WGS) entry which is preliminary data.</text>
</comment>
<accession>A0A017T649</accession>